<dbReference type="AlphaFoldDB" id="A0A3M0G7J8"/>
<protein>
    <submittedName>
        <fullName evidence="1">DUF3710 domain-containing protein</fullName>
    </submittedName>
</protein>
<name>A0A3M0G7J8_9ACTN</name>
<keyword evidence="2" id="KW-1185">Reference proteome</keyword>
<comment type="caution">
    <text evidence="1">The sequence shown here is derived from an EMBL/GenBank/DDBJ whole genome shotgun (WGS) entry which is preliminary data.</text>
</comment>
<evidence type="ECO:0000313" key="1">
    <source>
        <dbReference type="EMBL" id="RMB60087.1"/>
    </source>
</evidence>
<organism evidence="1 2">
    <name type="scientific">Tessaracoccus antarcticus</name>
    <dbReference type="NCBI Taxonomy" id="2479848"/>
    <lineage>
        <taxon>Bacteria</taxon>
        <taxon>Bacillati</taxon>
        <taxon>Actinomycetota</taxon>
        <taxon>Actinomycetes</taxon>
        <taxon>Propionibacteriales</taxon>
        <taxon>Propionibacteriaceae</taxon>
        <taxon>Tessaracoccus</taxon>
    </lineage>
</organism>
<proteinExistence type="predicted"/>
<dbReference type="Pfam" id="PF12502">
    <property type="entry name" value="DUF3710"/>
    <property type="match status" value="1"/>
</dbReference>
<dbReference type="EMBL" id="REFW01000002">
    <property type="protein sequence ID" value="RMB60087.1"/>
    <property type="molecule type" value="Genomic_DNA"/>
</dbReference>
<accession>A0A3M0G7J8</accession>
<gene>
    <name evidence="1" type="ORF">EAX62_10295</name>
</gene>
<sequence length="231" mass="25202">MREAATVDVGRTKDVDAEVDDVTEELVGESAGDEAATWDAWDAAFDREEGPFDVAEVDLDADEVKRLDLGTLVITPFDKMNLQLQVDKAKEKVQALLISDGTSAMEVAVFAGPTRSSMLGEIREEIIKATEEADGKVELVQGPFGAELRRRLPVTTPDGKPATHLSRTWLCQGPGWVLRGVVMGKAALEPDNQDADLAMWEFFTNLVVRRGPEPAVPGSVLLMEIPQLDEK</sequence>
<dbReference type="Proteomes" id="UP000275256">
    <property type="component" value="Unassembled WGS sequence"/>
</dbReference>
<reference evidence="1 2" key="1">
    <citation type="submission" date="2018-10" db="EMBL/GenBank/DDBJ databases">
        <title>Tessaracoccus antarcticuss sp. nov., isolated from sediment.</title>
        <authorList>
            <person name="Zhou L.Y."/>
            <person name="Du Z.J."/>
        </authorList>
    </citation>
    <scope>NUCLEOTIDE SEQUENCE [LARGE SCALE GENOMIC DNA]</scope>
    <source>
        <strain evidence="1 2">JDX10</strain>
    </source>
</reference>
<evidence type="ECO:0000313" key="2">
    <source>
        <dbReference type="Proteomes" id="UP000275256"/>
    </source>
</evidence>
<dbReference type="InterPro" id="IPR022183">
    <property type="entry name" value="DUF3710"/>
</dbReference>